<dbReference type="Proteomes" id="UP001153737">
    <property type="component" value="Chromosome 1"/>
</dbReference>
<keyword evidence="8" id="KW-1185">Reference proteome</keyword>
<protein>
    <recommendedName>
        <fullName evidence="4">Exocyst complex component Sec8</fullName>
    </recommendedName>
</protein>
<dbReference type="GO" id="GO:0000145">
    <property type="term" value="C:exocyst"/>
    <property type="evidence" value="ECO:0007669"/>
    <property type="project" value="UniProtKB-UniRule"/>
</dbReference>
<dbReference type="GO" id="GO:0045202">
    <property type="term" value="C:synapse"/>
    <property type="evidence" value="ECO:0007669"/>
    <property type="project" value="TreeGrafter"/>
</dbReference>
<sequence length="146" mass="17122">MEQSPPIKPPRGMKPMKPVRETSGILMSVIRTLSESETNEQRDKERAKLENDYKICDQRLDELISSHEEDLSKVMQLFGVVSQIVVTNREKISEVKKQLQDCKKKLSCRREELKKLWVEGLEYKYMLEIIEDRMNEMDEMGCHSSS</sequence>
<evidence type="ECO:0000259" key="6">
    <source>
        <dbReference type="Pfam" id="PF04048"/>
    </source>
</evidence>
<dbReference type="GO" id="GO:0006612">
    <property type="term" value="P:protein targeting to membrane"/>
    <property type="evidence" value="ECO:0007669"/>
    <property type="project" value="UniProtKB-UniRule"/>
</dbReference>
<reference evidence="7" key="1">
    <citation type="submission" date="2022-01" db="EMBL/GenBank/DDBJ databases">
        <authorList>
            <person name="King R."/>
        </authorList>
    </citation>
    <scope>NUCLEOTIDE SEQUENCE</scope>
</reference>
<gene>
    <name evidence="7" type="ORF">PHAECO_LOCUS806</name>
</gene>
<evidence type="ECO:0000256" key="1">
    <source>
        <dbReference type="ARBA" id="ARBA00010470"/>
    </source>
</evidence>
<keyword evidence="3 4" id="KW-0268">Exocytosis</keyword>
<dbReference type="InterPro" id="IPR007191">
    <property type="entry name" value="Sec8_exocyst_N"/>
</dbReference>
<dbReference type="PANTHER" id="PTHR14146">
    <property type="entry name" value="EXOCYST COMPLEX COMPONENT 4"/>
    <property type="match status" value="1"/>
</dbReference>
<keyword evidence="2 4" id="KW-0813">Transport</keyword>
<proteinExistence type="inferred from homology"/>
<evidence type="ECO:0000256" key="2">
    <source>
        <dbReference type="ARBA" id="ARBA00022448"/>
    </source>
</evidence>
<dbReference type="InterPro" id="IPR039682">
    <property type="entry name" value="Sec8/EXOC4"/>
</dbReference>
<dbReference type="PANTHER" id="PTHR14146:SF0">
    <property type="entry name" value="EXOCYST COMPLEX COMPONENT 4"/>
    <property type="match status" value="1"/>
</dbReference>
<evidence type="ECO:0000313" key="8">
    <source>
        <dbReference type="Proteomes" id="UP001153737"/>
    </source>
</evidence>
<evidence type="ECO:0000256" key="3">
    <source>
        <dbReference type="ARBA" id="ARBA00022483"/>
    </source>
</evidence>
<feature type="region of interest" description="Disordered" evidence="5">
    <location>
        <begin position="1"/>
        <end position="20"/>
    </location>
</feature>
<dbReference type="OrthoDB" id="272977at2759"/>
<evidence type="ECO:0000256" key="4">
    <source>
        <dbReference type="RuleBase" id="RU367079"/>
    </source>
</evidence>
<dbReference type="EMBL" id="OU896707">
    <property type="protein sequence ID" value="CAH1116250.1"/>
    <property type="molecule type" value="Genomic_DNA"/>
</dbReference>
<evidence type="ECO:0000313" key="7">
    <source>
        <dbReference type="EMBL" id="CAH1116250.1"/>
    </source>
</evidence>
<comment type="function">
    <text evidence="4">Component of the exocyst complex involved in the docking of exocytic vesicles with fusion sites on the plasma membrane.</text>
</comment>
<dbReference type="AlphaFoldDB" id="A0A9P0DCV9"/>
<dbReference type="GO" id="GO:0032584">
    <property type="term" value="C:growth cone membrane"/>
    <property type="evidence" value="ECO:0007669"/>
    <property type="project" value="TreeGrafter"/>
</dbReference>
<name>A0A9P0DCV9_PHACE</name>
<evidence type="ECO:0000256" key="5">
    <source>
        <dbReference type="SAM" id="MobiDB-lite"/>
    </source>
</evidence>
<dbReference type="Pfam" id="PF04048">
    <property type="entry name" value="Sec8_N"/>
    <property type="match status" value="1"/>
</dbReference>
<comment type="similarity">
    <text evidence="1 4">Belongs to the SEC8 family.</text>
</comment>
<dbReference type="GO" id="GO:0007268">
    <property type="term" value="P:chemical synaptic transmission"/>
    <property type="evidence" value="ECO:0007669"/>
    <property type="project" value="TreeGrafter"/>
</dbReference>
<dbReference type="GO" id="GO:0090522">
    <property type="term" value="P:vesicle tethering involved in exocytosis"/>
    <property type="evidence" value="ECO:0007669"/>
    <property type="project" value="UniProtKB-UniRule"/>
</dbReference>
<keyword evidence="4" id="KW-0653">Protein transport</keyword>
<organism evidence="7 8">
    <name type="scientific">Phaedon cochleariae</name>
    <name type="common">Mustard beetle</name>
    <dbReference type="NCBI Taxonomy" id="80249"/>
    <lineage>
        <taxon>Eukaryota</taxon>
        <taxon>Metazoa</taxon>
        <taxon>Ecdysozoa</taxon>
        <taxon>Arthropoda</taxon>
        <taxon>Hexapoda</taxon>
        <taxon>Insecta</taxon>
        <taxon>Pterygota</taxon>
        <taxon>Neoptera</taxon>
        <taxon>Endopterygota</taxon>
        <taxon>Coleoptera</taxon>
        <taxon>Polyphaga</taxon>
        <taxon>Cucujiformia</taxon>
        <taxon>Chrysomeloidea</taxon>
        <taxon>Chrysomelidae</taxon>
        <taxon>Chrysomelinae</taxon>
        <taxon>Chrysomelini</taxon>
        <taxon>Phaedon</taxon>
    </lineage>
</organism>
<feature type="domain" description="Exocyst complex component Sec8 N-terminal" evidence="6">
    <location>
        <begin position="48"/>
        <end position="136"/>
    </location>
</feature>
<dbReference type="GO" id="GO:0006893">
    <property type="term" value="P:Golgi to plasma membrane transport"/>
    <property type="evidence" value="ECO:0007669"/>
    <property type="project" value="TreeGrafter"/>
</dbReference>
<accession>A0A9P0DCV9</accession>
<dbReference type="GO" id="GO:0015031">
    <property type="term" value="P:protein transport"/>
    <property type="evidence" value="ECO:0007669"/>
    <property type="project" value="UniProtKB-KW"/>
</dbReference>
<dbReference type="GO" id="GO:0006904">
    <property type="term" value="P:vesicle docking involved in exocytosis"/>
    <property type="evidence" value="ECO:0007669"/>
    <property type="project" value="InterPro"/>
</dbReference>
<reference evidence="7" key="2">
    <citation type="submission" date="2022-10" db="EMBL/GenBank/DDBJ databases">
        <authorList>
            <consortium name="ENA_rothamsted_submissions"/>
            <consortium name="culmorum"/>
            <person name="King R."/>
        </authorList>
    </citation>
    <scope>NUCLEOTIDE SEQUENCE</scope>
</reference>